<evidence type="ECO:0000256" key="1">
    <source>
        <dbReference type="ARBA" id="ARBA00004571"/>
    </source>
</evidence>
<sequence>MHVRLLILLCLSCLPWVSIAQQNVVKGTVIDSQSKEPLPGVSILVKGTARGVVTDIDGAYRLEAAPSDVLVFSFVGYLQQEIEVGNQSTINISLAEDLDLLEEVVVTGYQSEKKADITGAVSVVKMKDIANIPTGNVMSTLQGRLPGVTVTTDGTPGGVNTGVGIRGVTTINNGTPLYVVDGVQTRANIATLLNANDIESIQVLKDAGSASIYGTQAANGVIIITTKKATKGEVKVDFSSQHTAQFYHTNIDMLDARQWGEVYWSAYQNDGQTPSHDQYGSRPFPLIPEYIDANQTIPAGNTNWADEVYETALLQDYNVTVSKGTDRGSSLFSLNYFDQDGLIKHTNFSRFTARLNTDYNFLNNRLRVGENINVSRWTEILKPGGIEELTIAQHPLIPVYDINGGYAGPTQGLGDKPNPIRLLDQQKDNRNTSWRIFGNAFVEATPVKNLVFRSNLGLNYSTGFHSNFEPRWREGNRTVDKNALVVTTGNAMSWIWTNTANYAIELDNHSINALAGIEAKEETEEWLSARREGFLIQELDYRYLDAGSGTQTNGNAAWRVAMLSHFGKVNYAFMSRYLLSGTLRRDASSRFGANNNSAIFPAITAGWRISEEAFMQDLPFITELKLRGSWGKNGNDLLDNEATYTKYLIQLNKAGYDISGANGGVIPVGIIKERTGNPDIRWEETTQTNFGVDLSMFNNRLNLNLDYFMKNTEDMLIDRPYIAIIGEGGYMAYNGASMKNNGFEAIVNWRSQIARDLNVDITFTGSVYKNEITDLPEDIYYTWGGGNGIDQSVVGQPFGSWMGYRTDGLFRTEAELENGIEQPGKGLGRIRYVDLNGDNVIDDKDRTWLGSEQPRFTGGLNLGLTYKAFDLSLFFNGMVRDAWNNSKFYTDFFQLWTGNHSTRLLDAWNPDENFNSDIPALTAENSNDEGRGSDYFIENGSYMKLKNFVVGYTLPTNLAQTLKMRNMRVFVQGQNLLTFTKYSGADPELLGYPYPLPRTVSFGLNVGF</sequence>
<evidence type="ECO:0000256" key="6">
    <source>
        <dbReference type="ARBA" id="ARBA00023136"/>
    </source>
</evidence>
<evidence type="ECO:0000259" key="11">
    <source>
        <dbReference type="Pfam" id="PF00593"/>
    </source>
</evidence>
<dbReference type="Gene3D" id="2.170.130.10">
    <property type="entry name" value="TonB-dependent receptor, plug domain"/>
    <property type="match status" value="1"/>
</dbReference>
<dbReference type="Gene3D" id="2.40.170.20">
    <property type="entry name" value="TonB-dependent receptor, beta-barrel domain"/>
    <property type="match status" value="1"/>
</dbReference>
<evidence type="ECO:0000256" key="9">
    <source>
        <dbReference type="RuleBase" id="RU003357"/>
    </source>
</evidence>
<dbReference type="NCBIfam" id="TIGR04057">
    <property type="entry name" value="SusC_RagA_signa"/>
    <property type="match status" value="1"/>
</dbReference>
<evidence type="ECO:0000256" key="2">
    <source>
        <dbReference type="ARBA" id="ARBA00022448"/>
    </source>
</evidence>
<dbReference type="Pfam" id="PF07715">
    <property type="entry name" value="Plug"/>
    <property type="match status" value="1"/>
</dbReference>
<dbReference type="SUPFAM" id="SSF56935">
    <property type="entry name" value="Porins"/>
    <property type="match status" value="1"/>
</dbReference>
<name>M7P280_9BACT</name>
<dbReference type="RefSeq" id="WP_009193539.1">
    <property type="nucleotide sequence ID" value="NZ_AODQ01000002.1"/>
</dbReference>
<feature type="domain" description="TonB-dependent receptor-like beta-barrel" evidence="11">
    <location>
        <begin position="423"/>
        <end position="976"/>
    </location>
</feature>
<evidence type="ECO:0000313" key="13">
    <source>
        <dbReference type="EMBL" id="EMR04674.1"/>
    </source>
</evidence>
<feature type="chain" id="PRO_5004082885" evidence="10">
    <location>
        <begin position="21"/>
        <end position="1008"/>
    </location>
</feature>
<reference evidence="13 14" key="1">
    <citation type="journal article" date="2013" name="Genome Announc.">
        <title>Draft Genome Sequence of Cesiribacter andamanensis Strain AMV16T, Isolated from a Soil Sample from a Mud Volcano in the Andaman Islands, India.</title>
        <authorList>
            <person name="Shivaji S."/>
            <person name="Ara S."/>
            <person name="Begum Z."/>
            <person name="Srinivas T.N."/>
            <person name="Singh A."/>
            <person name="Kumar Pinnaka A."/>
        </authorList>
    </citation>
    <scope>NUCLEOTIDE SEQUENCE [LARGE SCALE GENOMIC DNA]</scope>
    <source>
        <strain evidence="13 14">AMV16</strain>
    </source>
</reference>
<evidence type="ECO:0000256" key="7">
    <source>
        <dbReference type="ARBA" id="ARBA00023237"/>
    </source>
</evidence>
<comment type="similarity">
    <text evidence="8 9">Belongs to the TonB-dependent receptor family.</text>
</comment>
<evidence type="ECO:0000259" key="12">
    <source>
        <dbReference type="Pfam" id="PF07715"/>
    </source>
</evidence>
<evidence type="ECO:0000256" key="4">
    <source>
        <dbReference type="ARBA" id="ARBA00022692"/>
    </source>
</evidence>
<gene>
    <name evidence="13" type="ORF">ADICEAN_00126</name>
</gene>
<evidence type="ECO:0000256" key="3">
    <source>
        <dbReference type="ARBA" id="ARBA00022452"/>
    </source>
</evidence>
<dbReference type="GO" id="GO:0009279">
    <property type="term" value="C:cell outer membrane"/>
    <property type="evidence" value="ECO:0007669"/>
    <property type="project" value="UniProtKB-SubCell"/>
</dbReference>
<dbReference type="Pfam" id="PF00593">
    <property type="entry name" value="TonB_dep_Rec_b-barrel"/>
    <property type="match status" value="1"/>
</dbReference>
<protein>
    <submittedName>
        <fullName evidence="13">Outer membrane cobalamin receptor protein</fullName>
    </submittedName>
</protein>
<dbReference type="InterPro" id="IPR000531">
    <property type="entry name" value="Beta-barrel_TonB"/>
</dbReference>
<evidence type="ECO:0000313" key="14">
    <source>
        <dbReference type="Proteomes" id="UP000011910"/>
    </source>
</evidence>
<dbReference type="STRING" id="1279009.ADICEAN_00126"/>
<dbReference type="PATRIC" id="fig|1279009.4.peg.131"/>
<dbReference type="InterPro" id="IPR023996">
    <property type="entry name" value="TonB-dep_OMP_SusC/RagA"/>
</dbReference>
<dbReference type="InterPro" id="IPR023997">
    <property type="entry name" value="TonB-dep_OMP_SusC/RagA_CS"/>
</dbReference>
<comment type="subcellular location">
    <subcellularLocation>
        <location evidence="1 8">Cell outer membrane</location>
        <topology evidence="1 8">Multi-pass membrane protein</topology>
    </subcellularLocation>
</comment>
<comment type="caution">
    <text evidence="13">The sequence shown here is derived from an EMBL/GenBank/DDBJ whole genome shotgun (WGS) entry which is preliminary data.</text>
</comment>
<keyword evidence="7 8" id="KW-0998">Cell outer membrane</keyword>
<keyword evidence="3 8" id="KW-1134">Transmembrane beta strand</keyword>
<dbReference type="OrthoDB" id="9768177at2"/>
<keyword evidence="14" id="KW-1185">Reference proteome</keyword>
<dbReference type="FunFam" id="2.60.40.1120:FF:000003">
    <property type="entry name" value="Outer membrane protein Omp121"/>
    <property type="match status" value="1"/>
</dbReference>
<dbReference type="InterPro" id="IPR039426">
    <property type="entry name" value="TonB-dep_rcpt-like"/>
</dbReference>
<feature type="domain" description="TonB-dependent receptor plug" evidence="12">
    <location>
        <begin position="114"/>
        <end position="221"/>
    </location>
</feature>
<organism evidence="13 14">
    <name type="scientific">Cesiribacter andamanensis AMV16</name>
    <dbReference type="NCBI Taxonomy" id="1279009"/>
    <lineage>
        <taxon>Bacteria</taxon>
        <taxon>Pseudomonadati</taxon>
        <taxon>Bacteroidota</taxon>
        <taxon>Cytophagia</taxon>
        <taxon>Cytophagales</taxon>
        <taxon>Cesiribacteraceae</taxon>
        <taxon>Cesiribacter</taxon>
    </lineage>
</organism>
<dbReference type="SUPFAM" id="SSF49464">
    <property type="entry name" value="Carboxypeptidase regulatory domain-like"/>
    <property type="match status" value="1"/>
</dbReference>
<dbReference type="Proteomes" id="UP000011910">
    <property type="component" value="Unassembled WGS sequence"/>
</dbReference>
<dbReference type="InterPro" id="IPR037066">
    <property type="entry name" value="Plug_dom_sf"/>
</dbReference>
<evidence type="ECO:0000256" key="10">
    <source>
        <dbReference type="SAM" id="SignalP"/>
    </source>
</evidence>
<dbReference type="Pfam" id="PF13715">
    <property type="entry name" value="CarbopepD_reg_2"/>
    <property type="match status" value="1"/>
</dbReference>
<dbReference type="EMBL" id="AODQ01000002">
    <property type="protein sequence ID" value="EMR04674.1"/>
    <property type="molecule type" value="Genomic_DNA"/>
</dbReference>
<dbReference type="InterPro" id="IPR008969">
    <property type="entry name" value="CarboxyPept-like_regulatory"/>
</dbReference>
<dbReference type="NCBIfam" id="TIGR04056">
    <property type="entry name" value="OMP_RagA_SusC"/>
    <property type="match status" value="1"/>
</dbReference>
<dbReference type="PROSITE" id="PS52016">
    <property type="entry name" value="TONB_DEPENDENT_REC_3"/>
    <property type="match status" value="1"/>
</dbReference>
<proteinExistence type="inferred from homology"/>
<dbReference type="InterPro" id="IPR012910">
    <property type="entry name" value="Plug_dom"/>
</dbReference>
<keyword evidence="10" id="KW-0732">Signal</keyword>
<dbReference type="AlphaFoldDB" id="M7P280"/>
<dbReference type="eggNOG" id="COG1629">
    <property type="taxonomic scope" value="Bacteria"/>
</dbReference>
<keyword evidence="4 8" id="KW-0812">Transmembrane</keyword>
<keyword evidence="2 8" id="KW-0813">Transport</keyword>
<dbReference type="InterPro" id="IPR036942">
    <property type="entry name" value="Beta-barrel_TonB_sf"/>
</dbReference>
<dbReference type="Gene3D" id="2.60.40.1120">
    <property type="entry name" value="Carboxypeptidase-like, regulatory domain"/>
    <property type="match status" value="1"/>
</dbReference>
<keyword evidence="5 9" id="KW-0798">TonB box</keyword>
<evidence type="ECO:0000256" key="5">
    <source>
        <dbReference type="ARBA" id="ARBA00023077"/>
    </source>
</evidence>
<keyword evidence="6 8" id="KW-0472">Membrane</keyword>
<accession>M7P280</accession>
<feature type="signal peptide" evidence="10">
    <location>
        <begin position="1"/>
        <end position="20"/>
    </location>
</feature>
<evidence type="ECO:0000256" key="8">
    <source>
        <dbReference type="PROSITE-ProRule" id="PRU01360"/>
    </source>
</evidence>
<keyword evidence="13" id="KW-0675">Receptor</keyword>